<sequence>MTKLPSLKARKIIKILNHLGFEKIRQEGSHIFFKHEDGRVTVIPFHQGKDIGKGLLRAIIDDIRITP</sequence>
<comment type="similarity">
    <text evidence="1">Belongs to the HicA mRNA interferase family.</text>
</comment>
<evidence type="ECO:0000256" key="1">
    <source>
        <dbReference type="ARBA" id="ARBA00006620"/>
    </source>
</evidence>
<evidence type="ECO:0000256" key="6">
    <source>
        <dbReference type="ARBA" id="ARBA00022884"/>
    </source>
</evidence>
<keyword evidence="3" id="KW-0540">Nuclease</keyword>
<dbReference type="GO" id="GO:0003729">
    <property type="term" value="F:mRNA binding"/>
    <property type="evidence" value="ECO:0007669"/>
    <property type="project" value="InterPro"/>
</dbReference>
<dbReference type="GO" id="GO:0016787">
    <property type="term" value="F:hydrolase activity"/>
    <property type="evidence" value="ECO:0007669"/>
    <property type="project" value="UniProtKB-KW"/>
</dbReference>
<keyword evidence="5" id="KW-0378">Hydrolase</keyword>
<evidence type="ECO:0008006" key="10">
    <source>
        <dbReference type="Google" id="ProtNLM"/>
    </source>
</evidence>
<evidence type="ECO:0000256" key="5">
    <source>
        <dbReference type="ARBA" id="ARBA00022801"/>
    </source>
</evidence>
<accession>A0A2M7XWS6</accession>
<evidence type="ECO:0000256" key="4">
    <source>
        <dbReference type="ARBA" id="ARBA00022759"/>
    </source>
</evidence>
<protein>
    <recommendedName>
        <fullName evidence="10">Type II toxin-antitoxin system HicA family toxin</fullName>
    </recommendedName>
</protein>
<evidence type="ECO:0000313" key="9">
    <source>
        <dbReference type="Proteomes" id="UP000229647"/>
    </source>
</evidence>
<dbReference type="Gene3D" id="3.30.920.30">
    <property type="entry name" value="Hypothetical protein"/>
    <property type="match status" value="1"/>
</dbReference>
<dbReference type="AlphaFoldDB" id="A0A2M7XWS6"/>
<dbReference type="InterPro" id="IPR038570">
    <property type="entry name" value="HicA_sf"/>
</dbReference>
<proteinExistence type="inferred from homology"/>
<reference evidence="9" key="1">
    <citation type="submission" date="2017-09" db="EMBL/GenBank/DDBJ databases">
        <title>Depth-based differentiation of microbial function through sediment-hosted aquifers and enrichment of novel symbionts in the deep terrestrial subsurface.</title>
        <authorList>
            <person name="Probst A.J."/>
            <person name="Ladd B."/>
            <person name="Jarett J.K."/>
            <person name="Geller-Mcgrath D.E."/>
            <person name="Sieber C.M.K."/>
            <person name="Emerson J.B."/>
            <person name="Anantharaman K."/>
            <person name="Thomas B.C."/>
            <person name="Malmstrom R."/>
            <person name="Stieglmeier M."/>
            <person name="Klingl A."/>
            <person name="Woyke T."/>
            <person name="Ryan C.M."/>
            <person name="Banfield J.F."/>
        </authorList>
    </citation>
    <scope>NUCLEOTIDE SEQUENCE [LARGE SCALE GENOMIC DNA]</scope>
</reference>
<dbReference type="Proteomes" id="UP000229647">
    <property type="component" value="Unassembled WGS sequence"/>
</dbReference>
<feature type="non-terminal residue" evidence="8">
    <location>
        <position position="67"/>
    </location>
</feature>
<dbReference type="PANTHER" id="PTHR34873:SF3">
    <property type="entry name" value="ADDICTION MODULE TOXIN, HICA FAMILY"/>
    <property type="match status" value="1"/>
</dbReference>
<organism evidence="8 9">
    <name type="scientific">Candidatus Roizmanbacteria bacterium CG_4_9_14_3_um_filter_33_18</name>
    <dbReference type="NCBI Taxonomy" id="1974841"/>
    <lineage>
        <taxon>Bacteria</taxon>
        <taxon>Candidatus Roizmaniibacteriota</taxon>
    </lineage>
</organism>
<evidence type="ECO:0000313" key="8">
    <source>
        <dbReference type="EMBL" id="PJA55183.1"/>
    </source>
</evidence>
<dbReference type="EMBL" id="PFWL01000201">
    <property type="protein sequence ID" value="PJA55183.1"/>
    <property type="molecule type" value="Genomic_DNA"/>
</dbReference>
<comment type="caution">
    <text evidence="8">The sequence shown here is derived from an EMBL/GenBank/DDBJ whole genome shotgun (WGS) entry which is preliminary data.</text>
</comment>
<keyword evidence="2" id="KW-1277">Toxin-antitoxin system</keyword>
<keyword evidence="4" id="KW-0255">Endonuclease</keyword>
<dbReference type="PANTHER" id="PTHR34873">
    <property type="entry name" value="SSR1766 PROTEIN"/>
    <property type="match status" value="1"/>
</dbReference>
<evidence type="ECO:0000256" key="3">
    <source>
        <dbReference type="ARBA" id="ARBA00022722"/>
    </source>
</evidence>
<keyword evidence="7" id="KW-0346">Stress response</keyword>
<keyword evidence="6" id="KW-0694">RNA-binding</keyword>
<name>A0A2M7XWS6_9BACT</name>
<dbReference type="InterPro" id="IPR012933">
    <property type="entry name" value="HicA_mRNA_interferase"/>
</dbReference>
<evidence type="ECO:0000256" key="2">
    <source>
        <dbReference type="ARBA" id="ARBA00022649"/>
    </source>
</evidence>
<gene>
    <name evidence="8" type="ORF">CO165_04945</name>
</gene>
<evidence type="ECO:0000256" key="7">
    <source>
        <dbReference type="ARBA" id="ARBA00023016"/>
    </source>
</evidence>
<dbReference type="SUPFAM" id="SSF54786">
    <property type="entry name" value="YcfA/nrd intein domain"/>
    <property type="match status" value="1"/>
</dbReference>
<dbReference type="Pfam" id="PF07927">
    <property type="entry name" value="HicA_toxin"/>
    <property type="match status" value="1"/>
</dbReference>
<dbReference type="GO" id="GO:0004519">
    <property type="term" value="F:endonuclease activity"/>
    <property type="evidence" value="ECO:0007669"/>
    <property type="project" value="UniProtKB-KW"/>
</dbReference>